<evidence type="ECO:0000259" key="3">
    <source>
        <dbReference type="Pfam" id="PF10107"/>
    </source>
</evidence>
<comment type="caution">
    <text evidence="4">The sequence shown here is derived from an EMBL/GenBank/DDBJ whole genome shotgun (WGS) entry which is preliminary data.</text>
</comment>
<accession>A0A939EVQ1</accession>
<keyword evidence="2" id="KW-0812">Transmembrane</keyword>
<protein>
    <recommendedName>
        <fullName evidence="3">Holliday junction resolvase-related domain-containing protein</fullName>
    </recommendedName>
</protein>
<proteinExistence type="predicted"/>
<name>A0A939EVQ1_9BACT</name>
<feature type="coiled-coil region" evidence="1">
    <location>
        <begin position="40"/>
        <end position="67"/>
    </location>
</feature>
<sequence>METNIFLQFAGTIIITILFILYYFRGKEIANIKSKEVTLLKSTQIEQERLKRELQALQHKIQAREDVFIREMKISEDTMTENFRLKEDILRKDIENIQLKLNESYSAVPLLANKQFDEFKKYELNNLRTILAESANKSALSDLENWKIKYETFYRQDAINRSQAVILGKVTEHLVPFQKDFPFNPKEARFVGSPIDIIVFDGIDNEDIVNIYILEIKTGSSSLNKRQRLIRDAVINKRVHWRELNV</sequence>
<evidence type="ECO:0000256" key="1">
    <source>
        <dbReference type="SAM" id="Coils"/>
    </source>
</evidence>
<dbReference type="AlphaFoldDB" id="A0A939EVQ1"/>
<dbReference type="Proteomes" id="UP000664144">
    <property type="component" value="Unassembled WGS sequence"/>
</dbReference>
<keyword evidence="2" id="KW-0472">Membrane</keyword>
<dbReference type="RefSeq" id="WP_206984007.1">
    <property type="nucleotide sequence ID" value="NZ_JAFLQZ010000004.1"/>
</dbReference>
<feature type="domain" description="Holliday junction resolvase-related" evidence="3">
    <location>
        <begin position="113"/>
        <end position="245"/>
    </location>
</feature>
<dbReference type="EMBL" id="JAFLQZ010000004">
    <property type="protein sequence ID" value="MBO0358081.1"/>
    <property type="molecule type" value="Genomic_DNA"/>
</dbReference>
<evidence type="ECO:0000313" key="5">
    <source>
        <dbReference type="Proteomes" id="UP000664144"/>
    </source>
</evidence>
<keyword evidence="5" id="KW-1185">Reference proteome</keyword>
<keyword evidence="1" id="KW-0175">Coiled coil</keyword>
<dbReference type="InterPro" id="IPR019287">
    <property type="entry name" value="Hday_junct_resolvase-rel_dom"/>
</dbReference>
<evidence type="ECO:0000313" key="4">
    <source>
        <dbReference type="EMBL" id="MBO0358081.1"/>
    </source>
</evidence>
<dbReference type="Pfam" id="PF10107">
    <property type="entry name" value="Endonuc_Holl"/>
    <property type="match status" value="1"/>
</dbReference>
<organism evidence="4 5">
    <name type="scientific">Hymenobacter telluris</name>
    <dbReference type="NCBI Taxonomy" id="2816474"/>
    <lineage>
        <taxon>Bacteria</taxon>
        <taxon>Pseudomonadati</taxon>
        <taxon>Bacteroidota</taxon>
        <taxon>Cytophagia</taxon>
        <taxon>Cytophagales</taxon>
        <taxon>Hymenobacteraceae</taxon>
        <taxon>Hymenobacter</taxon>
    </lineage>
</organism>
<feature type="transmembrane region" description="Helical" evidence="2">
    <location>
        <begin position="6"/>
        <end position="24"/>
    </location>
</feature>
<gene>
    <name evidence="4" type="ORF">J0X19_09015</name>
</gene>
<keyword evidence="2" id="KW-1133">Transmembrane helix</keyword>
<reference evidence="4" key="1">
    <citation type="submission" date="2021-03" db="EMBL/GenBank/DDBJ databases">
        <authorList>
            <person name="Kim M.K."/>
        </authorList>
    </citation>
    <scope>NUCLEOTIDE SEQUENCE</scope>
    <source>
        <strain evidence="4">BT186</strain>
    </source>
</reference>
<evidence type="ECO:0000256" key="2">
    <source>
        <dbReference type="SAM" id="Phobius"/>
    </source>
</evidence>